<evidence type="ECO:0000313" key="4">
    <source>
        <dbReference type="EMBL" id="MCI0183786.1"/>
    </source>
</evidence>
<evidence type="ECO:0000313" key="5">
    <source>
        <dbReference type="Proteomes" id="UP001139263"/>
    </source>
</evidence>
<dbReference type="EMBL" id="JALBUF010000006">
    <property type="protein sequence ID" value="MCI0183786.1"/>
    <property type="molecule type" value="Genomic_DNA"/>
</dbReference>
<name>A0A9X1V8W0_9BACL</name>
<evidence type="ECO:0000256" key="3">
    <source>
        <dbReference type="SAM" id="Phobius"/>
    </source>
</evidence>
<keyword evidence="2" id="KW-0178">Competence</keyword>
<accession>A0A9X1V8W0</accession>
<dbReference type="InterPro" id="IPR012902">
    <property type="entry name" value="N_methyl_site"/>
</dbReference>
<organism evidence="4 5">
    <name type="scientific">Sulfoacidibacillus ferrooxidans</name>
    <dbReference type="NCBI Taxonomy" id="2005001"/>
    <lineage>
        <taxon>Bacteria</taxon>
        <taxon>Bacillati</taxon>
        <taxon>Bacillota</taxon>
        <taxon>Bacilli</taxon>
        <taxon>Bacillales</taxon>
        <taxon>Alicyclobacillaceae</taxon>
        <taxon>Sulfoacidibacillus</taxon>
    </lineage>
</organism>
<keyword evidence="5" id="KW-1185">Reference proteome</keyword>
<keyword evidence="3" id="KW-1133">Transmembrane helix</keyword>
<sequence length="138" mass="15530">MHNVRDLSRIIREDRLYDMCSDVGLTLVEILVAISILSILAIGFLGFAIQSLQSVSYNAQRVQALALARKVGIELRDGKVGVLSQSLSDRTISIRGITYTWNIKSGSPIWDDPLLAPYRICVSWKLDYQVSLDEYIQK</sequence>
<comment type="caution">
    <text evidence="4">The sequence shown here is derived from an EMBL/GenBank/DDBJ whole genome shotgun (WGS) entry which is preliminary data.</text>
</comment>
<evidence type="ECO:0008006" key="6">
    <source>
        <dbReference type="Google" id="ProtNLM"/>
    </source>
</evidence>
<dbReference type="NCBIfam" id="TIGR02532">
    <property type="entry name" value="IV_pilin_GFxxxE"/>
    <property type="match status" value="1"/>
</dbReference>
<protein>
    <recommendedName>
        <fullName evidence="6">Prepilin-type N-terminal cleavage/methylation domain-containing protein</fullName>
    </recommendedName>
</protein>
<comment type="subcellular location">
    <subcellularLocation>
        <location evidence="1">Cell surface</location>
    </subcellularLocation>
</comment>
<feature type="transmembrane region" description="Helical" evidence="3">
    <location>
        <begin position="23"/>
        <end position="49"/>
    </location>
</feature>
<evidence type="ECO:0000256" key="1">
    <source>
        <dbReference type="ARBA" id="ARBA00004241"/>
    </source>
</evidence>
<evidence type="ECO:0000256" key="2">
    <source>
        <dbReference type="ARBA" id="ARBA00023287"/>
    </source>
</evidence>
<dbReference type="GO" id="GO:0030420">
    <property type="term" value="P:establishment of competence for transformation"/>
    <property type="evidence" value="ECO:0007669"/>
    <property type="project" value="UniProtKB-KW"/>
</dbReference>
<keyword evidence="3" id="KW-0812">Transmembrane</keyword>
<dbReference type="AlphaFoldDB" id="A0A9X1V8W0"/>
<proteinExistence type="predicted"/>
<dbReference type="RefSeq" id="WP_241714505.1">
    <property type="nucleotide sequence ID" value="NZ_JALBUF010000006.1"/>
</dbReference>
<keyword evidence="3" id="KW-0472">Membrane</keyword>
<reference evidence="4" key="1">
    <citation type="submission" date="2022-03" db="EMBL/GenBank/DDBJ databases">
        <title>Draft Genome Sequence of Firmicute Strain S0AB, a Heterotrophic Iron/Sulfur-Oxidizing Extreme Acidophile.</title>
        <authorList>
            <person name="Vergara E."/>
            <person name="Pakostova E."/>
            <person name="Johnson D.B."/>
            <person name="Holmes D.S."/>
        </authorList>
    </citation>
    <scope>NUCLEOTIDE SEQUENCE</scope>
    <source>
        <strain evidence="4">S0AB</strain>
    </source>
</reference>
<dbReference type="Proteomes" id="UP001139263">
    <property type="component" value="Unassembled WGS sequence"/>
</dbReference>
<gene>
    <name evidence="4" type="ORF">MM817_02077</name>
</gene>
<dbReference type="GO" id="GO:0009986">
    <property type="term" value="C:cell surface"/>
    <property type="evidence" value="ECO:0007669"/>
    <property type="project" value="UniProtKB-SubCell"/>
</dbReference>